<keyword evidence="4" id="KW-1185">Reference proteome</keyword>
<evidence type="ECO:0000256" key="2">
    <source>
        <dbReference type="SAM" id="Phobius"/>
    </source>
</evidence>
<accession>A0A8J3VIM7</accession>
<keyword evidence="2" id="KW-0812">Transmembrane</keyword>
<dbReference type="AlphaFoldDB" id="A0A8J3VIM7"/>
<dbReference type="Proteomes" id="UP000612899">
    <property type="component" value="Unassembled WGS sequence"/>
</dbReference>
<organism evidence="3 4">
    <name type="scientific">Rhizocola hellebori</name>
    <dbReference type="NCBI Taxonomy" id="1392758"/>
    <lineage>
        <taxon>Bacteria</taxon>
        <taxon>Bacillati</taxon>
        <taxon>Actinomycetota</taxon>
        <taxon>Actinomycetes</taxon>
        <taxon>Micromonosporales</taxon>
        <taxon>Micromonosporaceae</taxon>
        <taxon>Rhizocola</taxon>
    </lineage>
</organism>
<keyword evidence="2" id="KW-1133">Transmembrane helix</keyword>
<dbReference type="EMBL" id="BONY01000037">
    <property type="protein sequence ID" value="GIH07557.1"/>
    <property type="molecule type" value="Genomic_DNA"/>
</dbReference>
<proteinExistence type="predicted"/>
<evidence type="ECO:0000313" key="3">
    <source>
        <dbReference type="EMBL" id="GIH07557.1"/>
    </source>
</evidence>
<sequence>MLVGWVKGTVLVLVAVCLGWFGADSIHLRLTGDWAEGTVTSVQVYEKALRPDSNYEIISFPAGVNRDGSQRVAVVRQSVSSVGKVGEHRTVVYDPNNPSRYRVGSFPHFFEFVSFLCLASLFWVPGRMIYKRRQGRHKEPIPTGPSPVMQAYRRYQRRRRR</sequence>
<evidence type="ECO:0000256" key="1">
    <source>
        <dbReference type="SAM" id="MobiDB-lite"/>
    </source>
</evidence>
<comment type="caution">
    <text evidence="3">The sequence shown here is derived from an EMBL/GenBank/DDBJ whole genome shotgun (WGS) entry which is preliminary data.</text>
</comment>
<evidence type="ECO:0008006" key="5">
    <source>
        <dbReference type="Google" id="ProtNLM"/>
    </source>
</evidence>
<keyword evidence="2" id="KW-0472">Membrane</keyword>
<feature type="transmembrane region" description="Helical" evidence="2">
    <location>
        <begin position="109"/>
        <end position="130"/>
    </location>
</feature>
<protein>
    <recommendedName>
        <fullName evidence="5">DUF3592 domain-containing protein</fullName>
    </recommendedName>
</protein>
<feature type="region of interest" description="Disordered" evidence="1">
    <location>
        <begin position="134"/>
        <end position="161"/>
    </location>
</feature>
<name>A0A8J3VIM7_9ACTN</name>
<reference evidence="3" key="1">
    <citation type="submission" date="2021-01" db="EMBL/GenBank/DDBJ databases">
        <title>Whole genome shotgun sequence of Rhizocola hellebori NBRC 109834.</title>
        <authorList>
            <person name="Komaki H."/>
            <person name="Tamura T."/>
        </authorList>
    </citation>
    <scope>NUCLEOTIDE SEQUENCE</scope>
    <source>
        <strain evidence="3">NBRC 109834</strain>
    </source>
</reference>
<gene>
    <name evidence="3" type="ORF">Rhe02_56240</name>
</gene>
<evidence type="ECO:0000313" key="4">
    <source>
        <dbReference type="Proteomes" id="UP000612899"/>
    </source>
</evidence>